<evidence type="ECO:0000256" key="5">
    <source>
        <dbReference type="ARBA" id="ARBA00022840"/>
    </source>
</evidence>
<dbReference type="FunFam" id="3.40.50.300:FF:000106">
    <property type="entry name" value="Adenylate kinase mitochondrial"/>
    <property type="match status" value="1"/>
</dbReference>
<keyword evidence="6" id="KW-0862">Zinc</keyword>
<keyword evidence="4 6" id="KW-0418">Kinase</keyword>
<dbReference type="AlphaFoldDB" id="A0A6J4I4R7"/>
<dbReference type="Pfam" id="PF05191">
    <property type="entry name" value="ADK_lid"/>
    <property type="match status" value="1"/>
</dbReference>
<dbReference type="PANTHER" id="PTHR23359">
    <property type="entry name" value="NUCLEOTIDE KINASE"/>
    <property type="match status" value="1"/>
</dbReference>
<reference evidence="10" key="1">
    <citation type="submission" date="2020-02" db="EMBL/GenBank/DDBJ databases">
        <authorList>
            <person name="Meier V. D."/>
        </authorList>
    </citation>
    <scope>NUCLEOTIDE SEQUENCE</scope>
    <source>
        <strain evidence="10">AVDCRST_MAG10</strain>
    </source>
</reference>
<feature type="binding site" evidence="6">
    <location>
        <begin position="89"/>
        <end position="92"/>
    </location>
    <ligand>
        <name>AMP</name>
        <dbReference type="ChEBI" id="CHEBI:456215"/>
    </ligand>
</feature>
<evidence type="ECO:0000256" key="2">
    <source>
        <dbReference type="ARBA" id="ARBA00022727"/>
    </source>
</evidence>
<dbReference type="InterPro" id="IPR027417">
    <property type="entry name" value="P-loop_NTPase"/>
</dbReference>
<keyword evidence="1 6" id="KW-0808">Transferase</keyword>
<comment type="pathway">
    <text evidence="6">Purine metabolism; AMP biosynthesis via salvage pathway; AMP from ADP: step 1/1.</text>
</comment>
<dbReference type="InterPro" id="IPR000850">
    <property type="entry name" value="Adenylat/UMP-CMP_kin"/>
</dbReference>
<protein>
    <recommendedName>
        <fullName evidence="6 8">Adenylate kinase</fullName>
        <shortName evidence="6">AK</shortName>
        <ecNumber evidence="6 8">2.7.4.3</ecNumber>
    </recommendedName>
    <alternativeName>
        <fullName evidence="6">ATP-AMP transphosphorylase</fullName>
    </alternativeName>
    <alternativeName>
        <fullName evidence="6">ATP:AMP phosphotransferase</fullName>
    </alternativeName>
    <alternativeName>
        <fullName evidence="6">Adenylate monophosphate kinase</fullName>
    </alternativeName>
</protein>
<evidence type="ECO:0000256" key="3">
    <source>
        <dbReference type="ARBA" id="ARBA00022741"/>
    </source>
</evidence>
<name>A0A6J4I4R7_9ACTN</name>
<dbReference type="SUPFAM" id="SSF52540">
    <property type="entry name" value="P-loop containing nucleoside triphosphate hydrolases"/>
    <property type="match status" value="1"/>
</dbReference>
<evidence type="ECO:0000256" key="4">
    <source>
        <dbReference type="ARBA" id="ARBA00022777"/>
    </source>
</evidence>
<feature type="domain" description="Adenylate kinase active site lid" evidence="9">
    <location>
        <begin position="129"/>
        <end position="163"/>
    </location>
</feature>
<dbReference type="NCBIfam" id="NF001380">
    <property type="entry name" value="PRK00279.1-2"/>
    <property type="match status" value="1"/>
</dbReference>
<evidence type="ECO:0000256" key="1">
    <source>
        <dbReference type="ARBA" id="ARBA00022679"/>
    </source>
</evidence>
<evidence type="ECO:0000256" key="6">
    <source>
        <dbReference type="HAMAP-Rule" id="MF_00235"/>
    </source>
</evidence>
<comment type="domain">
    <text evidence="6">Consists of three domains, a large central CORE domain and two small peripheral domains, NMPbind and LID, which undergo movements during catalysis. The LID domain closes over the site of phosphoryl transfer upon ATP binding. Assembling and dissambling the active center during each catalytic cycle provides an effective means to prevent ATP hydrolysis. Some bacteria have evolved a zinc-coordinating structure that stabilizes the LID domain.</text>
</comment>
<feature type="binding site" evidence="6">
    <location>
        <position position="39"/>
    </location>
    <ligand>
        <name>AMP</name>
        <dbReference type="ChEBI" id="CHEBI:456215"/>
    </ligand>
</feature>
<keyword evidence="6" id="KW-0963">Cytoplasm</keyword>
<keyword evidence="3 6" id="KW-0547">Nucleotide-binding</keyword>
<evidence type="ECO:0000256" key="8">
    <source>
        <dbReference type="RuleBase" id="RU003331"/>
    </source>
</evidence>
<evidence type="ECO:0000256" key="7">
    <source>
        <dbReference type="RuleBase" id="RU003330"/>
    </source>
</evidence>
<organism evidence="10">
    <name type="scientific">uncultured Acidimicrobiales bacterium</name>
    <dbReference type="NCBI Taxonomy" id="310071"/>
    <lineage>
        <taxon>Bacteria</taxon>
        <taxon>Bacillati</taxon>
        <taxon>Actinomycetota</taxon>
        <taxon>Acidimicrobiia</taxon>
        <taxon>Acidimicrobiales</taxon>
        <taxon>environmental samples</taxon>
    </lineage>
</organism>
<gene>
    <name evidence="6" type="primary">adk</name>
    <name evidence="10" type="ORF">AVDCRST_MAG10-1778</name>
</gene>
<evidence type="ECO:0000259" key="9">
    <source>
        <dbReference type="Pfam" id="PF05191"/>
    </source>
</evidence>
<sequence>MLATRLVILGKQGAGKGTQAIRLSQHFGVPRISTGDMFRMFVKGDSEIGRRAKKYMDAGDLVPDEVVNEMVRERLTELDAAERGFVMEGFPRNVAQAEALDEMLTPHHVDLVIELNVPMGVVLKRLASRRVCSVCGLNYSIDAPPKENWTCDACGGEVVQREDDTEAVITRRLDQYDKQTAPLVAWYLATDRLAAVDGEGEPDTVTRRLLRAIENRLARA</sequence>
<comment type="function">
    <text evidence="6">Catalyzes the reversible transfer of the terminal phosphate group between ATP and AMP. Plays an important role in cellular energy homeostasis and in adenine nucleotide metabolism.</text>
</comment>
<feature type="binding site" evidence="6">
    <location>
        <position position="96"/>
    </location>
    <ligand>
        <name>AMP</name>
        <dbReference type="ChEBI" id="CHEBI:456215"/>
    </ligand>
</feature>
<dbReference type="EC" id="2.7.4.3" evidence="6 8"/>
<dbReference type="NCBIfam" id="NF011100">
    <property type="entry name" value="PRK14527.1"/>
    <property type="match status" value="1"/>
</dbReference>
<keyword evidence="6" id="KW-0479">Metal-binding</keyword>
<dbReference type="GO" id="GO:0005524">
    <property type="term" value="F:ATP binding"/>
    <property type="evidence" value="ECO:0007669"/>
    <property type="project" value="UniProtKB-UniRule"/>
</dbReference>
<dbReference type="PRINTS" id="PR00094">
    <property type="entry name" value="ADENYLTKNASE"/>
</dbReference>
<dbReference type="Pfam" id="PF00406">
    <property type="entry name" value="ADK"/>
    <property type="match status" value="1"/>
</dbReference>
<comment type="catalytic activity">
    <reaction evidence="6 8">
        <text>AMP + ATP = 2 ADP</text>
        <dbReference type="Rhea" id="RHEA:12973"/>
        <dbReference type="ChEBI" id="CHEBI:30616"/>
        <dbReference type="ChEBI" id="CHEBI:456215"/>
        <dbReference type="ChEBI" id="CHEBI:456216"/>
        <dbReference type="EC" id="2.7.4.3"/>
    </reaction>
</comment>
<dbReference type="GO" id="GO:0008270">
    <property type="term" value="F:zinc ion binding"/>
    <property type="evidence" value="ECO:0007669"/>
    <property type="project" value="UniProtKB-UniRule"/>
</dbReference>
<feature type="binding site" evidence="6">
    <location>
        <begin position="13"/>
        <end position="18"/>
    </location>
    <ligand>
        <name>ATP</name>
        <dbReference type="ChEBI" id="CHEBI:30616"/>
    </ligand>
</feature>
<keyword evidence="2 6" id="KW-0545">Nucleotide biosynthesis</keyword>
<feature type="binding site" evidence="6">
    <location>
        <position position="135"/>
    </location>
    <ligand>
        <name>Zn(2+)</name>
        <dbReference type="ChEBI" id="CHEBI:29105"/>
        <note>structural</note>
    </ligand>
</feature>
<dbReference type="EMBL" id="CADCTB010000106">
    <property type="protein sequence ID" value="CAA9241041.1"/>
    <property type="molecule type" value="Genomic_DNA"/>
</dbReference>
<dbReference type="UniPathway" id="UPA00588">
    <property type="reaction ID" value="UER00649"/>
</dbReference>
<feature type="binding site" evidence="6">
    <location>
        <begin position="60"/>
        <end position="62"/>
    </location>
    <ligand>
        <name>AMP</name>
        <dbReference type="ChEBI" id="CHEBI:456215"/>
    </ligand>
</feature>
<dbReference type="InterPro" id="IPR006259">
    <property type="entry name" value="Adenyl_kin_sub"/>
</dbReference>
<feature type="binding site" evidence="6">
    <location>
        <position position="161"/>
    </location>
    <ligand>
        <name>AMP</name>
        <dbReference type="ChEBI" id="CHEBI:456215"/>
    </ligand>
</feature>
<dbReference type="GO" id="GO:0005737">
    <property type="term" value="C:cytoplasm"/>
    <property type="evidence" value="ECO:0007669"/>
    <property type="project" value="UniProtKB-SubCell"/>
</dbReference>
<feature type="binding site" evidence="6">
    <location>
        <position position="151"/>
    </location>
    <ligand>
        <name>Zn(2+)</name>
        <dbReference type="ChEBI" id="CHEBI:29105"/>
        <note>structural</note>
    </ligand>
</feature>
<dbReference type="NCBIfam" id="NF001381">
    <property type="entry name" value="PRK00279.1-3"/>
    <property type="match status" value="1"/>
</dbReference>
<dbReference type="GO" id="GO:0004017">
    <property type="term" value="F:AMP kinase activity"/>
    <property type="evidence" value="ECO:0007669"/>
    <property type="project" value="UniProtKB-UniRule"/>
</dbReference>
<feature type="binding site" evidence="6">
    <location>
        <position position="154"/>
    </location>
    <ligand>
        <name>Zn(2+)</name>
        <dbReference type="ChEBI" id="CHEBI:29105"/>
        <note>structural</note>
    </ligand>
</feature>
<feature type="binding site" evidence="6">
    <location>
        <position position="132"/>
    </location>
    <ligand>
        <name>Zn(2+)</name>
        <dbReference type="ChEBI" id="CHEBI:29105"/>
        <note>structural</note>
    </ligand>
</feature>
<feature type="region of interest" description="NMP" evidence="6">
    <location>
        <begin position="33"/>
        <end position="62"/>
    </location>
</feature>
<comment type="subunit">
    <text evidence="6 8">Monomer.</text>
</comment>
<feature type="binding site" evidence="6">
    <location>
        <position position="129"/>
    </location>
    <ligand>
        <name>ATP</name>
        <dbReference type="ChEBI" id="CHEBI:30616"/>
    </ligand>
</feature>
<dbReference type="CDD" id="cd01428">
    <property type="entry name" value="ADK"/>
    <property type="match status" value="1"/>
</dbReference>
<dbReference type="InterPro" id="IPR007862">
    <property type="entry name" value="Adenylate_kinase_lid-dom"/>
</dbReference>
<feature type="binding site" evidence="6">
    <location>
        <position position="34"/>
    </location>
    <ligand>
        <name>AMP</name>
        <dbReference type="ChEBI" id="CHEBI:456215"/>
    </ligand>
</feature>
<feature type="binding site" evidence="6">
    <location>
        <position position="200"/>
    </location>
    <ligand>
        <name>ATP</name>
        <dbReference type="ChEBI" id="CHEBI:30616"/>
    </ligand>
</feature>
<proteinExistence type="inferred from homology"/>
<comment type="caution">
    <text evidence="6">Lacks conserved residue(s) required for the propagation of feature annotation.</text>
</comment>
<comment type="subcellular location">
    <subcellularLocation>
        <location evidence="6 8">Cytoplasm</location>
    </subcellularLocation>
</comment>
<feature type="binding site" evidence="6">
    <location>
        <position position="172"/>
    </location>
    <ligand>
        <name>AMP</name>
        <dbReference type="ChEBI" id="CHEBI:456215"/>
    </ligand>
</feature>
<dbReference type="NCBIfam" id="TIGR01351">
    <property type="entry name" value="adk"/>
    <property type="match status" value="1"/>
</dbReference>
<dbReference type="Gene3D" id="3.40.50.300">
    <property type="entry name" value="P-loop containing nucleotide triphosphate hydrolases"/>
    <property type="match status" value="1"/>
</dbReference>
<dbReference type="GO" id="GO:0044209">
    <property type="term" value="P:AMP salvage"/>
    <property type="evidence" value="ECO:0007669"/>
    <property type="project" value="UniProtKB-UniRule"/>
</dbReference>
<keyword evidence="5 6" id="KW-0067">ATP-binding</keyword>
<accession>A0A6J4I4R7</accession>
<comment type="similarity">
    <text evidence="6 7">Belongs to the adenylate kinase family.</text>
</comment>
<dbReference type="HAMAP" id="MF_00235">
    <property type="entry name" value="Adenylate_kinase_Adk"/>
    <property type="match status" value="1"/>
</dbReference>
<evidence type="ECO:0000313" key="10">
    <source>
        <dbReference type="EMBL" id="CAA9241041.1"/>
    </source>
</evidence>